<dbReference type="InterPro" id="IPR000531">
    <property type="entry name" value="Beta-barrel_TonB"/>
</dbReference>
<feature type="domain" description="Secretin/TonB short N-terminal" evidence="17">
    <location>
        <begin position="81"/>
        <end position="133"/>
    </location>
</feature>
<keyword evidence="11 18" id="KW-0675">Receptor</keyword>
<evidence type="ECO:0000256" key="13">
    <source>
        <dbReference type="PROSITE-ProRule" id="PRU01360"/>
    </source>
</evidence>
<name>A0AAF0H493_AGRTU</name>
<comment type="similarity">
    <text evidence="2 13 15">Belongs to the TonB-dependent receptor family.</text>
</comment>
<reference evidence="18" key="1">
    <citation type="submission" date="2019-04" db="EMBL/GenBank/DDBJ databases">
        <authorList>
            <person name="Chiang H.-Y."/>
            <person name="Huang Y.-Y."/>
            <person name="Chou L."/>
            <person name="Lai E.-M."/>
            <person name="Kuo C.-H."/>
        </authorList>
    </citation>
    <scope>NUCLEOTIDE SEQUENCE</scope>
    <source>
        <strain evidence="18">CFBP5506</strain>
    </source>
</reference>
<dbReference type="CDD" id="cd01347">
    <property type="entry name" value="ligand_gated_channel"/>
    <property type="match status" value="1"/>
</dbReference>
<keyword evidence="12 13" id="KW-0998">Cell outer membrane</keyword>
<evidence type="ECO:0000256" key="12">
    <source>
        <dbReference type="ARBA" id="ARBA00023237"/>
    </source>
</evidence>
<keyword evidence="8" id="KW-0408">Iron</keyword>
<dbReference type="Proteomes" id="UP000305410">
    <property type="component" value="Chromosome Linear"/>
</dbReference>
<dbReference type="Gene3D" id="2.170.130.10">
    <property type="entry name" value="TonB-dependent receptor, plug domain"/>
    <property type="match status" value="1"/>
</dbReference>
<evidence type="ECO:0000259" key="17">
    <source>
        <dbReference type="SMART" id="SM00965"/>
    </source>
</evidence>
<dbReference type="PROSITE" id="PS01156">
    <property type="entry name" value="TONB_DEPENDENT_REC_2"/>
    <property type="match status" value="1"/>
</dbReference>
<evidence type="ECO:0000313" key="18">
    <source>
        <dbReference type="EMBL" id="WGM61866.1"/>
    </source>
</evidence>
<dbReference type="GO" id="GO:0044718">
    <property type="term" value="P:siderophore transmembrane transport"/>
    <property type="evidence" value="ECO:0007669"/>
    <property type="project" value="TreeGrafter"/>
</dbReference>
<evidence type="ECO:0000256" key="4">
    <source>
        <dbReference type="ARBA" id="ARBA00022452"/>
    </source>
</evidence>
<dbReference type="SMART" id="SM00965">
    <property type="entry name" value="STN"/>
    <property type="match status" value="1"/>
</dbReference>
<evidence type="ECO:0000256" key="11">
    <source>
        <dbReference type="ARBA" id="ARBA00023170"/>
    </source>
</evidence>
<keyword evidence="9 15" id="KW-0798">TonB box</keyword>
<keyword evidence="7 16" id="KW-0732">Signal</keyword>
<dbReference type="Pfam" id="PF07715">
    <property type="entry name" value="Plug"/>
    <property type="match status" value="1"/>
</dbReference>
<evidence type="ECO:0000256" key="7">
    <source>
        <dbReference type="ARBA" id="ARBA00022729"/>
    </source>
</evidence>
<keyword evidence="3 13" id="KW-0813">Transport</keyword>
<dbReference type="GO" id="GO:0009279">
    <property type="term" value="C:cell outer membrane"/>
    <property type="evidence" value="ECO:0007669"/>
    <property type="project" value="UniProtKB-SubCell"/>
</dbReference>
<protein>
    <submittedName>
        <fullName evidence="18">TonB-dependent hemoglobin/transferrin/lactoferrin family receptor</fullName>
    </submittedName>
</protein>
<evidence type="ECO:0000256" key="8">
    <source>
        <dbReference type="ARBA" id="ARBA00023004"/>
    </source>
</evidence>
<dbReference type="PROSITE" id="PS52016">
    <property type="entry name" value="TONB_DEPENDENT_REC_3"/>
    <property type="match status" value="1"/>
</dbReference>
<dbReference type="InterPro" id="IPR037066">
    <property type="entry name" value="Plug_dom_sf"/>
</dbReference>
<dbReference type="InterPro" id="IPR012910">
    <property type="entry name" value="Plug_dom"/>
</dbReference>
<dbReference type="InterPro" id="IPR036942">
    <property type="entry name" value="Beta-barrel_TonB_sf"/>
</dbReference>
<dbReference type="SUPFAM" id="SSF56935">
    <property type="entry name" value="Porins"/>
    <property type="match status" value="1"/>
</dbReference>
<dbReference type="InterPro" id="IPR011276">
    <property type="entry name" value="TonB_haem/Hb_rcpt"/>
</dbReference>
<dbReference type="Gene3D" id="2.40.170.20">
    <property type="entry name" value="TonB-dependent receptor, beta-barrel domain"/>
    <property type="match status" value="1"/>
</dbReference>
<dbReference type="Pfam" id="PF07660">
    <property type="entry name" value="STN"/>
    <property type="match status" value="1"/>
</dbReference>
<organism evidence="18 19">
    <name type="scientific">Agrobacterium tumefaciens</name>
    <dbReference type="NCBI Taxonomy" id="358"/>
    <lineage>
        <taxon>Bacteria</taxon>
        <taxon>Pseudomonadati</taxon>
        <taxon>Pseudomonadota</taxon>
        <taxon>Alphaproteobacteria</taxon>
        <taxon>Hyphomicrobiales</taxon>
        <taxon>Rhizobiaceae</taxon>
        <taxon>Rhizobium/Agrobacterium group</taxon>
        <taxon>Agrobacterium</taxon>
        <taxon>Agrobacterium tumefaciens complex</taxon>
    </lineage>
</organism>
<dbReference type="Pfam" id="PF00593">
    <property type="entry name" value="TonB_dep_Rec_b-barrel"/>
    <property type="match status" value="1"/>
</dbReference>
<evidence type="ECO:0000313" key="19">
    <source>
        <dbReference type="Proteomes" id="UP000305410"/>
    </source>
</evidence>
<feature type="chain" id="PRO_5041948181" evidence="16">
    <location>
        <begin position="40"/>
        <end position="923"/>
    </location>
</feature>
<evidence type="ECO:0000256" key="3">
    <source>
        <dbReference type="ARBA" id="ARBA00022448"/>
    </source>
</evidence>
<dbReference type="Gene3D" id="3.55.50.30">
    <property type="match status" value="1"/>
</dbReference>
<dbReference type="RefSeq" id="WP_080795638.1">
    <property type="nucleotide sequence ID" value="NZ_CP122963.1"/>
</dbReference>
<feature type="short sequence motif" description="TonB C-terminal box" evidence="14">
    <location>
        <begin position="906"/>
        <end position="923"/>
    </location>
</feature>
<dbReference type="InterPro" id="IPR039426">
    <property type="entry name" value="TonB-dep_rcpt-like"/>
</dbReference>
<keyword evidence="10 13" id="KW-0472">Membrane</keyword>
<gene>
    <name evidence="18" type="ORF">CFBP5506_19820</name>
</gene>
<evidence type="ECO:0000256" key="16">
    <source>
        <dbReference type="SAM" id="SignalP"/>
    </source>
</evidence>
<dbReference type="InterPro" id="IPR010949">
    <property type="entry name" value="TonB_Hb/transfer/lactofer_rcpt"/>
</dbReference>
<dbReference type="NCBIfam" id="TIGR01785">
    <property type="entry name" value="TonB-hemin"/>
    <property type="match status" value="1"/>
</dbReference>
<accession>A0AAF0H493</accession>
<comment type="subcellular location">
    <subcellularLocation>
        <location evidence="1 13">Cell outer membrane</location>
        <topology evidence="1 13">Multi-pass membrane protein</topology>
    </subcellularLocation>
</comment>
<evidence type="ECO:0000256" key="15">
    <source>
        <dbReference type="RuleBase" id="RU003357"/>
    </source>
</evidence>
<keyword evidence="4 13" id="KW-1134">Transmembrane beta strand</keyword>
<evidence type="ECO:0000256" key="5">
    <source>
        <dbReference type="ARBA" id="ARBA00022496"/>
    </source>
</evidence>
<dbReference type="EMBL" id="CP122963">
    <property type="protein sequence ID" value="WGM61866.1"/>
    <property type="molecule type" value="Genomic_DNA"/>
</dbReference>
<dbReference type="AlphaFoldDB" id="A0AAF0H493"/>
<feature type="signal peptide" evidence="16">
    <location>
        <begin position="1"/>
        <end position="39"/>
    </location>
</feature>
<keyword evidence="5" id="KW-0406">Ion transport</keyword>
<evidence type="ECO:0000256" key="2">
    <source>
        <dbReference type="ARBA" id="ARBA00009810"/>
    </source>
</evidence>
<evidence type="ECO:0000256" key="9">
    <source>
        <dbReference type="ARBA" id="ARBA00023077"/>
    </source>
</evidence>
<dbReference type="GO" id="GO:0015232">
    <property type="term" value="F:heme transmembrane transporter activity"/>
    <property type="evidence" value="ECO:0007669"/>
    <property type="project" value="InterPro"/>
</dbReference>
<proteinExistence type="inferred from homology"/>
<dbReference type="GO" id="GO:0015344">
    <property type="term" value="F:siderophore uptake transmembrane transporter activity"/>
    <property type="evidence" value="ECO:0007669"/>
    <property type="project" value="TreeGrafter"/>
</dbReference>
<keyword evidence="5" id="KW-0410">Iron transport</keyword>
<evidence type="ECO:0000256" key="6">
    <source>
        <dbReference type="ARBA" id="ARBA00022692"/>
    </source>
</evidence>
<dbReference type="InterPro" id="IPR011662">
    <property type="entry name" value="Secretin/TonB_short_N"/>
</dbReference>
<evidence type="ECO:0000256" key="1">
    <source>
        <dbReference type="ARBA" id="ARBA00004571"/>
    </source>
</evidence>
<evidence type="ECO:0000256" key="14">
    <source>
        <dbReference type="PROSITE-ProRule" id="PRU10144"/>
    </source>
</evidence>
<evidence type="ECO:0000256" key="10">
    <source>
        <dbReference type="ARBA" id="ARBA00023136"/>
    </source>
</evidence>
<sequence>MRLQTCKTGSGEKAAKQVRKAALLATTAVAVSFAAPVLAQTGADTANSQRPVGEETATRPFNIPAQSLSSVVGAFGRQSGLQVTLATPAAGNVRTNAVTGSFTVREALSRLLAGTGVNFRIAGNGRTVVIGTGQSTVDLSAAEGTTVLETITLTGKTGRNSIAGSGYQGTPDWVYETPASVSVVGREAIQSAGVRNTRDVFNRVSGVYAGEGNGSFPTVSPNVRGLQESGRVVVSIDGARQNAQRGAAFGGATSYTASAGQGYVDVAFIRAVEIEKITNARSGNAGSLGGKVEFRTVSADDLIAEGENRGGEVNVSRGTNGYDFQGSVLGAVRSPDGPLSFVAGYSRTIMDEYKIGTKGEARSTALTMKDLLGRDGWSTFFKGEGDFGDVQASLSWMHQENDFVQGASEVIDRESVRNDSVVAKLDWDPESELIDFKSSLWLNDNMTHELRAARTYAVETNLDMGLRSFGGSLENTSRFDTSVGALSLNYGAEAFRDIATSVATSAKITENPSFASSYTSFSPAGRRDVASLFLNGELELAEWITLSGGVRYDWSRLKGSATYYSVKDTTVTTSVPCELVGNHYTPLDYFNQVFLPVNPPVWASRYNVFLASVWPRASANCMPGTGITTNTSVTEYPSHNVDIDRTYSDWLPSATIELKPVDWFRPYVSYSQSLRPPTILEAFFAGARPGDSAGYEYAPNQGLRAEKATTYEIGANVSFDGVLLDDDSIRIKMAAFRREVKDYIALGHLVTDQVLDRTYTSFVNLDGTTYMRGLEFEGNYDARSFWLGGSATLLKTEWPEKTQVFSNGTTTTTGEIVAWPGDVAPKVKLTLDGGMRFFDEKLSLGARLNHVTPTQSRTLDTEGNLREVTDPYTTVDLYGSYAFNDKATLRFAVNNLTDRKYIPAASAYTAPGRTFIATMNVKF</sequence>
<dbReference type="PANTHER" id="PTHR30069">
    <property type="entry name" value="TONB-DEPENDENT OUTER MEMBRANE RECEPTOR"/>
    <property type="match status" value="1"/>
</dbReference>
<keyword evidence="6 13" id="KW-0812">Transmembrane</keyword>
<reference evidence="18" key="2">
    <citation type="submission" date="2023-04" db="EMBL/GenBank/DDBJ databases">
        <title>Complete genome sequence of Agrobacterium salinitolerans CFBP5506.</title>
        <authorList>
            <person name="Yen H.-C."/>
            <person name="Yan X.-H."/>
            <person name="Lai E.-M."/>
            <person name="Kuo C.-H."/>
        </authorList>
    </citation>
    <scope>NUCLEOTIDE SEQUENCE</scope>
    <source>
        <strain evidence="18">CFBP5506</strain>
    </source>
</reference>
<dbReference type="NCBIfam" id="TIGR01786">
    <property type="entry name" value="TonB-hemlactrns"/>
    <property type="match status" value="1"/>
</dbReference>
<dbReference type="InterPro" id="IPR010917">
    <property type="entry name" value="TonB_rcpt_CS"/>
</dbReference>
<dbReference type="PANTHER" id="PTHR30069:SF41">
    <property type="entry name" value="HEME_HEMOPEXIN UTILIZATION PROTEIN C"/>
    <property type="match status" value="1"/>
</dbReference>